<accession>A0AAV7J4J4</accession>
<keyword evidence="3" id="KW-1185">Reference proteome</keyword>
<gene>
    <name evidence="2" type="ORF">KQX54_011291</name>
</gene>
<feature type="compositionally biased region" description="Acidic residues" evidence="1">
    <location>
        <begin position="286"/>
        <end position="297"/>
    </location>
</feature>
<name>A0AAV7J4J4_COTGL</name>
<feature type="region of interest" description="Disordered" evidence="1">
    <location>
        <begin position="1"/>
        <end position="56"/>
    </location>
</feature>
<dbReference type="EMBL" id="JAHXZJ010000001">
    <property type="protein sequence ID" value="KAH0567645.1"/>
    <property type="molecule type" value="Genomic_DNA"/>
</dbReference>
<proteinExistence type="predicted"/>
<feature type="compositionally biased region" description="Polar residues" evidence="1">
    <location>
        <begin position="1"/>
        <end position="11"/>
    </location>
</feature>
<reference evidence="2 3" key="1">
    <citation type="journal article" date="2021" name="J. Hered.">
        <title>A chromosome-level genome assembly of the parasitoid wasp, Cotesia glomerata (Hymenoptera: Braconidae).</title>
        <authorList>
            <person name="Pinto B.J."/>
            <person name="Weis J.J."/>
            <person name="Gamble T."/>
            <person name="Ode P.J."/>
            <person name="Paul R."/>
            <person name="Zaspel J.M."/>
        </authorList>
    </citation>
    <scope>NUCLEOTIDE SEQUENCE [LARGE SCALE GENOMIC DNA]</scope>
    <source>
        <strain evidence="2">CgM1</strain>
    </source>
</reference>
<evidence type="ECO:0000256" key="1">
    <source>
        <dbReference type="SAM" id="MobiDB-lite"/>
    </source>
</evidence>
<feature type="region of interest" description="Disordered" evidence="1">
    <location>
        <begin position="256"/>
        <end position="319"/>
    </location>
</feature>
<dbReference type="AlphaFoldDB" id="A0AAV7J4J4"/>
<sequence length="319" mass="36757">MSNMNKSQLSRPVTPDISHEAAKKMGLLPERSPRHSIAKKPDNKENESPKKAREVNITPVKKIIPMPSQTKQVILQSKEGPQILGMLKGIHQILQSLDSKVTAQNQKIDDNVQRLKDLEQTVKTFQLTAPSTVFQKPAFIPFKNFKELKKYDKCSEEEREKLRKWLDSFNRRTNVTENVREILRGNRLMTDDLLTDVVWEGQNGRKSSKKQIFRLRITYDLRHALQNMYPKMTDEEYKLATQKALKAAYSRVDQRKRKTVNGENNAKKKRLSDAEFFQNAWAPGSDNEEEEEEEEVRNEDGKNEDKGNEDENGGGGQSS</sequence>
<comment type="caution">
    <text evidence="2">The sequence shown here is derived from an EMBL/GenBank/DDBJ whole genome shotgun (WGS) entry which is preliminary data.</text>
</comment>
<organism evidence="2 3">
    <name type="scientific">Cotesia glomerata</name>
    <name type="common">Lepidopteran parasitic wasp</name>
    <name type="synonym">Apanteles glomeratus</name>
    <dbReference type="NCBI Taxonomy" id="32391"/>
    <lineage>
        <taxon>Eukaryota</taxon>
        <taxon>Metazoa</taxon>
        <taxon>Ecdysozoa</taxon>
        <taxon>Arthropoda</taxon>
        <taxon>Hexapoda</taxon>
        <taxon>Insecta</taxon>
        <taxon>Pterygota</taxon>
        <taxon>Neoptera</taxon>
        <taxon>Endopterygota</taxon>
        <taxon>Hymenoptera</taxon>
        <taxon>Apocrita</taxon>
        <taxon>Ichneumonoidea</taxon>
        <taxon>Braconidae</taxon>
        <taxon>Microgastrinae</taxon>
        <taxon>Cotesia</taxon>
    </lineage>
</organism>
<dbReference type="Proteomes" id="UP000826195">
    <property type="component" value="Unassembled WGS sequence"/>
</dbReference>
<evidence type="ECO:0008006" key="4">
    <source>
        <dbReference type="Google" id="ProtNLM"/>
    </source>
</evidence>
<evidence type="ECO:0000313" key="2">
    <source>
        <dbReference type="EMBL" id="KAH0567645.1"/>
    </source>
</evidence>
<feature type="compositionally biased region" description="Basic and acidic residues" evidence="1">
    <location>
        <begin position="39"/>
        <end position="54"/>
    </location>
</feature>
<evidence type="ECO:0000313" key="3">
    <source>
        <dbReference type="Proteomes" id="UP000826195"/>
    </source>
</evidence>
<protein>
    <recommendedName>
        <fullName evidence="4">DUF4806 domain-containing protein</fullName>
    </recommendedName>
</protein>